<dbReference type="STRING" id="638303.Thal_1010"/>
<dbReference type="Gene3D" id="3.40.50.20">
    <property type="match status" value="1"/>
</dbReference>
<protein>
    <recommendedName>
        <fullName evidence="4 12">Phosphoribosylamine--glycine ligase</fullName>
        <ecNumber evidence="4 12">6.3.4.13</ecNumber>
    </recommendedName>
    <alternativeName>
        <fullName evidence="12">GARS</fullName>
    </alternativeName>
    <alternativeName>
        <fullName evidence="10 12">Glycinamide ribonucleotide synthetase</fullName>
    </alternativeName>
    <alternativeName>
        <fullName evidence="11 12">Phosphoribosylglycinamide synthetase</fullName>
    </alternativeName>
</protein>
<dbReference type="UniPathway" id="UPA00074">
    <property type="reaction ID" value="UER00125"/>
</dbReference>
<dbReference type="InterPro" id="IPR020559">
    <property type="entry name" value="PRibGlycinamide_synth_CS"/>
</dbReference>
<dbReference type="eggNOG" id="COG0151">
    <property type="taxonomic scope" value="Bacteria"/>
</dbReference>
<dbReference type="SMART" id="SM01210">
    <property type="entry name" value="GARS_C"/>
    <property type="match status" value="1"/>
</dbReference>
<dbReference type="Gene3D" id="3.90.600.10">
    <property type="entry name" value="Phosphoribosylglycinamide synthetase, C-terminal domain"/>
    <property type="match status" value="1"/>
</dbReference>
<evidence type="ECO:0000256" key="7">
    <source>
        <dbReference type="ARBA" id="ARBA00022755"/>
    </source>
</evidence>
<dbReference type="Gene3D" id="3.30.1490.20">
    <property type="entry name" value="ATP-grasp fold, A domain"/>
    <property type="match status" value="1"/>
</dbReference>
<evidence type="ECO:0000256" key="9">
    <source>
        <dbReference type="ARBA" id="ARBA00038345"/>
    </source>
</evidence>
<evidence type="ECO:0000256" key="13">
    <source>
        <dbReference type="PROSITE-ProRule" id="PRU00409"/>
    </source>
</evidence>
<reference evidence="16" key="1">
    <citation type="journal article" date="2010" name="Stand. Genomic Sci.">
        <title>Complete genome sequence of Thermocrinis albus type strain (HI 11/12T).</title>
        <authorList>
            <person name="Wirth R."/>
            <person name="Sikorski J."/>
            <person name="Brambilla E."/>
            <person name="Misra M."/>
            <person name="Lapidus A."/>
            <person name="Copeland A."/>
            <person name="Nolan M."/>
            <person name="Lucas S."/>
            <person name="Chen F."/>
            <person name="Tice H."/>
            <person name="Cheng J.F."/>
            <person name="Han C."/>
            <person name="Detter J.C."/>
            <person name="Tapia R."/>
            <person name="Bruce D."/>
            <person name="Goodwin L."/>
            <person name="Pitluck S."/>
            <person name="Pati A."/>
            <person name="Anderson I."/>
            <person name="Ivanova N."/>
            <person name="Mavromatis K."/>
            <person name="Mikhailova N."/>
            <person name="Chen A."/>
            <person name="Palaniappan K."/>
            <person name="Bilek Y."/>
            <person name="Hader T."/>
            <person name="Land M."/>
            <person name="Hauser L."/>
            <person name="Chang Y.J."/>
            <person name="Jeffries C.D."/>
            <person name="Tindall B.J."/>
            <person name="Rohde M."/>
            <person name="Goker M."/>
            <person name="Bristow J."/>
            <person name="Eisen J.A."/>
            <person name="Markowitz V."/>
            <person name="Hugenholtz P."/>
            <person name="Kyrpides N.C."/>
            <person name="Klenk H.P."/>
        </authorList>
    </citation>
    <scope>NUCLEOTIDE SEQUENCE [LARGE SCALE GENOMIC DNA]</scope>
    <source>
        <strain evidence="16">DSM 14484 / JCM 11386 / HI 11/12</strain>
    </source>
</reference>
<evidence type="ECO:0000256" key="2">
    <source>
        <dbReference type="ARBA" id="ARBA00001946"/>
    </source>
</evidence>
<evidence type="ECO:0000256" key="6">
    <source>
        <dbReference type="ARBA" id="ARBA00022741"/>
    </source>
</evidence>
<dbReference type="NCBIfam" id="TIGR00877">
    <property type="entry name" value="purD"/>
    <property type="match status" value="1"/>
</dbReference>
<dbReference type="Proteomes" id="UP000002043">
    <property type="component" value="Chromosome"/>
</dbReference>
<name>D3SLL2_THEAH</name>
<feature type="domain" description="ATP-grasp" evidence="14">
    <location>
        <begin position="107"/>
        <end position="313"/>
    </location>
</feature>
<dbReference type="InterPro" id="IPR020562">
    <property type="entry name" value="PRibGlycinamide_synth_N"/>
</dbReference>
<evidence type="ECO:0000256" key="12">
    <source>
        <dbReference type="HAMAP-Rule" id="MF_00138"/>
    </source>
</evidence>
<evidence type="ECO:0000313" key="16">
    <source>
        <dbReference type="Proteomes" id="UP000002043"/>
    </source>
</evidence>
<dbReference type="Pfam" id="PF02844">
    <property type="entry name" value="GARS_N"/>
    <property type="match status" value="1"/>
</dbReference>
<evidence type="ECO:0000256" key="4">
    <source>
        <dbReference type="ARBA" id="ARBA00013255"/>
    </source>
</evidence>
<sequence>MKVLVVGNGGREHAIAWKILQSDLRPILYSARGNAGIWKIATKVDLDPTDVEGIVRFAVKEKIDFVVIGPEAPLVEGLVDALEREGVPAFGPNRIAAQLEGSKVFAKNFMAKYGVPTANFEVFDDPQKAKRFVEDVSAPLVIKADGLASGKGAIVCRTRQEAIKAIDLLMIRKVFGKAGERIVVEEFLEGEEASYIVMVNGDRYIPLPTTQDHKRLLDNDEGPNTGGMGAYSPNPFITKEMEERIKKEIIERTLEGLKREGIYFRGFLYAGLMLTSEGPKVLEFNVRLGDPEAQAILLRWKSDMLRDLLDFYQGKDVTLKVKDCHSICVVIASKGYPESWEKGKVIEGLETVEEDVVIFHAGTNELEGKTVTWGGRVLNVCACEKDLTLAKEKVYNAIQKIKFEGMQYRRDIGDRAIKFYQKLSKTSSRI</sequence>
<comment type="pathway">
    <text evidence="3 12">Purine metabolism; IMP biosynthesis via de novo pathway; N(1)-(5-phospho-D-ribosyl)glycinamide from 5-phospho-alpha-D-ribose 1-diphosphate: step 2/2.</text>
</comment>
<dbReference type="InterPro" id="IPR020560">
    <property type="entry name" value="PRibGlycinamide_synth_C-dom"/>
</dbReference>
<dbReference type="FunFam" id="3.90.600.10:FF:000001">
    <property type="entry name" value="Trifunctional purine biosynthetic protein adenosine-3"/>
    <property type="match status" value="1"/>
</dbReference>
<dbReference type="AlphaFoldDB" id="D3SLL2"/>
<dbReference type="RefSeq" id="WP_012992048.1">
    <property type="nucleotide sequence ID" value="NC_013894.1"/>
</dbReference>
<organism evidence="15 16">
    <name type="scientific">Thermocrinis albus (strain DSM 14484 / JCM 11386 / HI 11/12)</name>
    <dbReference type="NCBI Taxonomy" id="638303"/>
    <lineage>
        <taxon>Bacteria</taxon>
        <taxon>Pseudomonadati</taxon>
        <taxon>Aquificota</taxon>
        <taxon>Aquificia</taxon>
        <taxon>Aquificales</taxon>
        <taxon>Aquificaceae</taxon>
        <taxon>Thermocrinis</taxon>
    </lineage>
</organism>
<dbReference type="Pfam" id="PF01071">
    <property type="entry name" value="GARS_A"/>
    <property type="match status" value="1"/>
</dbReference>
<dbReference type="SMART" id="SM01209">
    <property type="entry name" value="GARS_A"/>
    <property type="match status" value="1"/>
</dbReference>
<dbReference type="HOGENOM" id="CLU_027420_3_1_0"/>
<dbReference type="Gene3D" id="3.30.470.20">
    <property type="entry name" value="ATP-grasp fold, B domain"/>
    <property type="match status" value="1"/>
</dbReference>
<accession>D3SLL2</accession>
<dbReference type="PANTHER" id="PTHR43472:SF1">
    <property type="entry name" value="PHOSPHORIBOSYLAMINE--GLYCINE LIGASE, CHLOROPLASTIC"/>
    <property type="match status" value="1"/>
</dbReference>
<dbReference type="OrthoDB" id="9807240at2"/>
<dbReference type="EC" id="6.3.4.13" evidence="4 12"/>
<dbReference type="InterPro" id="IPR011761">
    <property type="entry name" value="ATP-grasp"/>
</dbReference>
<dbReference type="PROSITE" id="PS50975">
    <property type="entry name" value="ATP_GRASP"/>
    <property type="match status" value="1"/>
</dbReference>
<comment type="cofactor">
    <cofactor evidence="2">
        <name>Mg(2+)</name>
        <dbReference type="ChEBI" id="CHEBI:18420"/>
    </cofactor>
</comment>
<dbReference type="GO" id="GO:0005524">
    <property type="term" value="F:ATP binding"/>
    <property type="evidence" value="ECO:0007669"/>
    <property type="project" value="UniProtKB-UniRule"/>
</dbReference>
<evidence type="ECO:0000256" key="8">
    <source>
        <dbReference type="ARBA" id="ARBA00022840"/>
    </source>
</evidence>
<keyword evidence="16" id="KW-1185">Reference proteome</keyword>
<dbReference type="InterPro" id="IPR037123">
    <property type="entry name" value="PRibGlycinamide_synth_C_sf"/>
</dbReference>
<dbReference type="PROSITE" id="PS00184">
    <property type="entry name" value="GARS"/>
    <property type="match status" value="1"/>
</dbReference>
<comment type="similarity">
    <text evidence="9 12">Belongs to the GARS family.</text>
</comment>
<dbReference type="InterPro" id="IPR013815">
    <property type="entry name" value="ATP_grasp_subdomain_1"/>
</dbReference>
<dbReference type="GO" id="GO:0046872">
    <property type="term" value="F:metal ion binding"/>
    <property type="evidence" value="ECO:0007669"/>
    <property type="project" value="InterPro"/>
</dbReference>
<keyword evidence="7 12" id="KW-0658">Purine biosynthesis</keyword>
<evidence type="ECO:0000256" key="5">
    <source>
        <dbReference type="ARBA" id="ARBA00022598"/>
    </source>
</evidence>
<evidence type="ECO:0000256" key="10">
    <source>
        <dbReference type="ARBA" id="ARBA00042242"/>
    </source>
</evidence>
<dbReference type="SUPFAM" id="SSF56059">
    <property type="entry name" value="Glutathione synthetase ATP-binding domain-like"/>
    <property type="match status" value="1"/>
</dbReference>
<evidence type="ECO:0000256" key="1">
    <source>
        <dbReference type="ARBA" id="ARBA00001936"/>
    </source>
</evidence>
<dbReference type="SUPFAM" id="SSF51246">
    <property type="entry name" value="Rudiment single hybrid motif"/>
    <property type="match status" value="1"/>
</dbReference>
<evidence type="ECO:0000259" key="14">
    <source>
        <dbReference type="PROSITE" id="PS50975"/>
    </source>
</evidence>
<proteinExistence type="inferred from homology"/>
<gene>
    <name evidence="12" type="primary">purD</name>
    <name evidence="15" type="ordered locus">Thal_1010</name>
</gene>
<dbReference type="GO" id="GO:0006189">
    <property type="term" value="P:'de novo' IMP biosynthetic process"/>
    <property type="evidence" value="ECO:0007669"/>
    <property type="project" value="UniProtKB-UniRule"/>
</dbReference>
<dbReference type="PANTHER" id="PTHR43472">
    <property type="entry name" value="PHOSPHORIBOSYLAMINE--GLYCINE LIGASE"/>
    <property type="match status" value="1"/>
</dbReference>
<dbReference type="EMBL" id="CP001931">
    <property type="protein sequence ID" value="ADC89642.1"/>
    <property type="molecule type" value="Genomic_DNA"/>
</dbReference>
<keyword evidence="5 12" id="KW-0436">Ligase</keyword>
<dbReference type="InterPro" id="IPR011054">
    <property type="entry name" value="Rudment_hybrid_motif"/>
</dbReference>
<dbReference type="InterPro" id="IPR020561">
    <property type="entry name" value="PRibGlycinamid_synth_ATP-grasp"/>
</dbReference>
<dbReference type="InterPro" id="IPR016185">
    <property type="entry name" value="PreATP-grasp_dom_sf"/>
</dbReference>
<dbReference type="HAMAP" id="MF_00138">
    <property type="entry name" value="GARS"/>
    <property type="match status" value="1"/>
</dbReference>
<evidence type="ECO:0000256" key="11">
    <source>
        <dbReference type="ARBA" id="ARBA00042864"/>
    </source>
</evidence>
<evidence type="ECO:0000313" key="15">
    <source>
        <dbReference type="EMBL" id="ADC89642.1"/>
    </source>
</evidence>
<evidence type="ECO:0000256" key="3">
    <source>
        <dbReference type="ARBA" id="ARBA00005174"/>
    </source>
</evidence>
<dbReference type="KEGG" id="tal:Thal_1010"/>
<dbReference type="GO" id="GO:0009113">
    <property type="term" value="P:purine nucleobase biosynthetic process"/>
    <property type="evidence" value="ECO:0007669"/>
    <property type="project" value="InterPro"/>
</dbReference>
<comment type="catalytic activity">
    <reaction evidence="12">
        <text>5-phospho-beta-D-ribosylamine + glycine + ATP = N(1)-(5-phospho-beta-D-ribosyl)glycinamide + ADP + phosphate + H(+)</text>
        <dbReference type="Rhea" id="RHEA:17453"/>
        <dbReference type="ChEBI" id="CHEBI:15378"/>
        <dbReference type="ChEBI" id="CHEBI:30616"/>
        <dbReference type="ChEBI" id="CHEBI:43474"/>
        <dbReference type="ChEBI" id="CHEBI:57305"/>
        <dbReference type="ChEBI" id="CHEBI:58681"/>
        <dbReference type="ChEBI" id="CHEBI:143788"/>
        <dbReference type="ChEBI" id="CHEBI:456216"/>
        <dbReference type="EC" id="6.3.4.13"/>
    </reaction>
</comment>
<dbReference type="InterPro" id="IPR000115">
    <property type="entry name" value="PRibGlycinamide_synth"/>
</dbReference>
<dbReference type="SUPFAM" id="SSF52440">
    <property type="entry name" value="PreATP-grasp domain"/>
    <property type="match status" value="1"/>
</dbReference>
<dbReference type="Pfam" id="PF02843">
    <property type="entry name" value="GARS_C"/>
    <property type="match status" value="1"/>
</dbReference>
<keyword evidence="8 13" id="KW-0067">ATP-binding</keyword>
<comment type="cofactor">
    <cofactor evidence="1">
        <name>Mn(2+)</name>
        <dbReference type="ChEBI" id="CHEBI:29035"/>
    </cofactor>
</comment>
<keyword evidence="6 13" id="KW-0547">Nucleotide-binding</keyword>
<dbReference type="GO" id="GO:0004637">
    <property type="term" value="F:phosphoribosylamine-glycine ligase activity"/>
    <property type="evidence" value="ECO:0007669"/>
    <property type="project" value="UniProtKB-UniRule"/>
</dbReference>